<organism evidence="1 2">
    <name type="scientific">Tritrichomonas musculus</name>
    <dbReference type="NCBI Taxonomy" id="1915356"/>
    <lineage>
        <taxon>Eukaryota</taxon>
        <taxon>Metamonada</taxon>
        <taxon>Parabasalia</taxon>
        <taxon>Tritrichomonadida</taxon>
        <taxon>Tritrichomonadidae</taxon>
        <taxon>Tritrichomonas</taxon>
    </lineage>
</organism>
<gene>
    <name evidence="1" type="ORF">M9Y10_008610</name>
</gene>
<dbReference type="Proteomes" id="UP001470230">
    <property type="component" value="Unassembled WGS sequence"/>
</dbReference>
<proteinExistence type="predicted"/>
<keyword evidence="2" id="KW-1185">Reference proteome</keyword>
<dbReference type="EMBL" id="JAPFFF010000014">
    <property type="protein sequence ID" value="KAK8870723.1"/>
    <property type="molecule type" value="Genomic_DNA"/>
</dbReference>
<evidence type="ECO:0000313" key="1">
    <source>
        <dbReference type="EMBL" id="KAK8870723.1"/>
    </source>
</evidence>
<protein>
    <recommendedName>
        <fullName evidence="3">Cyclin N-terminal domain-containing protein</fullName>
    </recommendedName>
</protein>
<name>A0ABR2IYM1_9EUKA</name>
<sequence length="274" mass="31838">MEQNDPPYFTLEHRVLAWNLLYDFAKSINKIDGFGLSPFLTTAFTYLLRFFNNKDILVKGKKEPEKDLFTLVVVSELVTSKQFFFIYKLDDFIRINFDIVEKYTQDQQRILGESTLFAGGDELRVQQFKSEILRAELYFLTYIGWNLLSCEDFPFVYFQQWGQIMRKESVKQSEKELDNFRKMRGRAIHFMISLMVVLNNPQIRPDVLAAASIQGALSYIPLSSYSTLPENENFWATLVKADVDTDSFISLSNSIPDALESLKPFMLNTESINN</sequence>
<evidence type="ECO:0008006" key="3">
    <source>
        <dbReference type="Google" id="ProtNLM"/>
    </source>
</evidence>
<accession>A0ABR2IYM1</accession>
<evidence type="ECO:0000313" key="2">
    <source>
        <dbReference type="Proteomes" id="UP001470230"/>
    </source>
</evidence>
<reference evidence="1 2" key="1">
    <citation type="submission" date="2024-04" db="EMBL/GenBank/DDBJ databases">
        <title>Tritrichomonas musculus Genome.</title>
        <authorList>
            <person name="Alves-Ferreira E."/>
            <person name="Grigg M."/>
            <person name="Lorenzi H."/>
            <person name="Galac M."/>
        </authorList>
    </citation>
    <scope>NUCLEOTIDE SEQUENCE [LARGE SCALE GENOMIC DNA]</scope>
    <source>
        <strain evidence="1 2">EAF2021</strain>
    </source>
</reference>
<comment type="caution">
    <text evidence="1">The sequence shown here is derived from an EMBL/GenBank/DDBJ whole genome shotgun (WGS) entry which is preliminary data.</text>
</comment>